<dbReference type="Gene3D" id="1.10.10.10">
    <property type="entry name" value="Winged helix-like DNA-binding domain superfamily/Winged helix DNA-binding domain"/>
    <property type="match status" value="1"/>
</dbReference>
<dbReference type="GO" id="GO:0005634">
    <property type="term" value="C:nucleus"/>
    <property type="evidence" value="ECO:0007669"/>
    <property type="project" value="UniProtKB-SubCell"/>
</dbReference>
<dbReference type="OrthoDB" id="60033at2759"/>
<dbReference type="Pfam" id="PF00447">
    <property type="entry name" value="HSF_DNA-bind"/>
    <property type="match status" value="1"/>
</dbReference>
<evidence type="ECO:0000313" key="9">
    <source>
        <dbReference type="EMBL" id="KAH7545993.1"/>
    </source>
</evidence>
<proteinExistence type="inferred from homology"/>
<dbReference type="GO" id="GO:0000978">
    <property type="term" value="F:RNA polymerase II cis-regulatory region sequence-specific DNA binding"/>
    <property type="evidence" value="ECO:0007669"/>
    <property type="project" value="TreeGrafter"/>
</dbReference>
<dbReference type="GO" id="GO:0006357">
    <property type="term" value="P:regulation of transcription by RNA polymerase II"/>
    <property type="evidence" value="ECO:0007669"/>
    <property type="project" value="TreeGrafter"/>
</dbReference>
<evidence type="ECO:0000259" key="8">
    <source>
        <dbReference type="SMART" id="SM00415"/>
    </source>
</evidence>
<keyword evidence="2" id="KW-0346">Stress response</keyword>
<protein>
    <recommendedName>
        <fullName evidence="8">HSF-type DNA-binding domain-containing protein</fullName>
    </recommendedName>
</protein>
<evidence type="ECO:0000256" key="2">
    <source>
        <dbReference type="ARBA" id="ARBA00023016"/>
    </source>
</evidence>
<dbReference type="PRINTS" id="PR00056">
    <property type="entry name" value="HSFDOMAIN"/>
</dbReference>
<sequence>MAAHQMGASVSPNQTLAAGQSPKTKTSPAPFLSKTYDLLEEGGGGDDDIDQGKKIVSWNAEGSGFIVWSPAEFSELMLPKYFKHNNFSSFIRQLNTYGFKKTSSKRWEFKHEKFQRGCRDMLVKITRKRCEPSVFPAYLRAANDDSAAIAATVEENNNRLLLMEENKNLRRERLELEMELAQFKSLEIKLLDCLAHYVGDNHINKFRRLCSGSTTTSEENYK</sequence>
<dbReference type="AlphaFoldDB" id="A0A978W209"/>
<evidence type="ECO:0000256" key="7">
    <source>
        <dbReference type="SAM" id="MobiDB-lite"/>
    </source>
</evidence>
<evidence type="ECO:0000256" key="5">
    <source>
        <dbReference type="RuleBase" id="RU004020"/>
    </source>
</evidence>
<feature type="domain" description="HSF-type DNA-binding" evidence="8">
    <location>
        <begin position="27"/>
        <end position="128"/>
    </location>
</feature>
<feature type="coiled-coil region" evidence="6">
    <location>
        <begin position="159"/>
        <end position="186"/>
    </location>
</feature>
<dbReference type="InterPro" id="IPR036388">
    <property type="entry name" value="WH-like_DNA-bd_sf"/>
</dbReference>
<dbReference type="PANTHER" id="PTHR10015">
    <property type="entry name" value="HEAT SHOCK TRANSCRIPTION FACTOR"/>
    <property type="match status" value="1"/>
</dbReference>
<name>A0A978W209_ZIZJJ</name>
<evidence type="ECO:0000313" key="10">
    <source>
        <dbReference type="Proteomes" id="UP000813462"/>
    </source>
</evidence>
<evidence type="ECO:0000256" key="3">
    <source>
        <dbReference type="ARBA" id="ARBA00023125"/>
    </source>
</evidence>
<dbReference type="GO" id="GO:0003700">
    <property type="term" value="F:DNA-binding transcription factor activity"/>
    <property type="evidence" value="ECO:0007669"/>
    <property type="project" value="InterPro"/>
</dbReference>
<keyword evidence="6" id="KW-0175">Coiled coil</keyword>
<dbReference type="PANTHER" id="PTHR10015:SF308">
    <property type="entry name" value="HSF-TYPE DNA-BINDING DOMAIN-CONTAINING PROTEIN"/>
    <property type="match status" value="1"/>
</dbReference>
<dbReference type="SUPFAM" id="SSF46785">
    <property type="entry name" value="Winged helix' DNA-binding domain"/>
    <property type="match status" value="1"/>
</dbReference>
<feature type="compositionally biased region" description="Polar residues" evidence="7">
    <location>
        <begin position="8"/>
        <end position="27"/>
    </location>
</feature>
<dbReference type="FunFam" id="1.10.10.10:FF:000660">
    <property type="entry name" value="Heat stress transcription factor A-6b"/>
    <property type="match status" value="1"/>
</dbReference>
<comment type="caution">
    <text evidence="9">The sequence shown here is derived from an EMBL/GenBank/DDBJ whole genome shotgun (WGS) entry which is preliminary data.</text>
</comment>
<evidence type="ECO:0000256" key="6">
    <source>
        <dbReference type="SAM" id="Coils"/>
    </source>
</evidence>
<dbReference type="EMBL" id="JAEACU010000001">
    <property type="protein sequence ID" value="KAH7545993.1"/>
    <property type="molecule type" value="Genomic_DNA"/>
</dbReference>
<evidence type="ECO:0000256" key="4">
    <source>
        <dbReference type="ARBA" id="ARBA00023242"/>
    </source>
</evidence>
<feature type="region of interest" description="Disordered" evidence="7">
    <location>
        <begin position="1"/>
        <end position="30"/>
    </location>
</feature>
<organism evidence="9 10">
    <name type="scientific">Ziziphus jujuba var. spinosa</name>
    <dbReference type="NCBI Taxonomy" id="714518"/>
    <lineage>
        <taxon>Eukaryota</taxon>
        <taxon>Viridiplantae</taxon>
        <taxon>Streptophyta</taxon>
        <taxon>Embryophyta</taxon>
        <taxon>Tracheophyta</taxon>
        <taxon>Spermatophyta</taxon>
        <taxon>Magnoliopsida</taxon>
        <taxon>eudicotyledons</taxon>
        <taxon>Gunneridae</taxon>
        <taxon>Pentapetalae</taxon>
        <taxon>rosids</taxon>
        <taxon>fabids</taxon>
        <taxon>Rosales</taxon>
        <taxon>Rhamnaceae</taxon>
        <taxon>Paliureae</taxon>
        <taxon>Ziziphus</taxon>
    </lineage>
</organism>
<reference evidence="9" key="1">
    <citation type="journal article" date="2021" name="Front. Plant Sci.">
        <title>Chromosome-Scale Genome Assembly for Chinese Sour Jujube and Insights Into Its Genome Evolution and Domestication Signature.</title>
        <authorList>
            <person name="Shen L.-Y."/>
            <person name="Luo H."/>
            <person name="Wang X.-L."/>
            <person name="Wang X.-M."/>
            <person name="Qiu X.-J."/>
            <person name="Liu H."/>
            <person name="Zhou S.-S."/>
            <person name="Jia K.-H."/>
            <person name="Nie S."/>
            <person name="Bao Y.-T."/>
            <person name="Zhang R.-G."/>
            <person name="Yun Q.-Z."/>
            <person name="Chai Y.-H."/>
            <person name="Lu J.-Y."/>
            <person name="Li Y."/>
            <person name="Zhao S.-W."/>
            <person name="Mao J.-F."/>
            <person name="Jia S.-G."/>
            <person name="Mao Y.-M."/>
        </authorList>
    </citation>
    <scope>NUCLEOTIDE SEQUENCE</scope>
    <source>
        <strain evidence="9">AT0</strain>
        <tissue evidence="9">Leaf</tissue>
    </source>
</reference>
<comment type="similarity">
    <text evidence="5">Belongs to the HSF family.</text>
</comment>
<comment type="subcellular location">
    <subcellularLocation>
        <location evidence="1">Nucleus</location>
    </subcellularLocation>
</comment>
<dbReference type="SMART" id="SM00415">
    <property type="entry name" value="HSF"/>
    <property type="match status" value="1"/>
</dbReference>
<gene>
    <name evidence="9" type="ORF">FEM48_Zijuj01G0153100</name>
</gene>
<evidence type="ECO:0000256" key="1">
    <source>
        <dbReference type="ARBA" id="ARBA00004123"/>
    </source>
</evidence>
<dbReference type="InterPro" id="IPR036390">
    <property type="entry name" value="WH_DNA-bd_sf"/>
</dbReference>
<dbReference type="Proteomes" id="UP000813462">
    <property type="component" value="Unassembled WGS sequence"/>
</dbReference>
<accession>A0A978W209</accession>
<keyword evidence="4" id="KW-0539">Nucleus</keyword>
<dbReference type="InterPro" id="IPR000232">
    <property type="entry name" value="HSF_DNA-bd"/>
</dbReference>
<keyword evidence="3" id="KW-0238">DNA-binding</keyword>